<dbReference type="Proteomes" id="UP001647509">
    <property type="component" value="Unassembled WGS sequence"/>
</dbReference>
<gene>
    <name evidence="1" type="ORF">KO493_02155</name>
</gene>
<reference evidence="1" key="1">
    <citation type="submission" date="2021-05" db="EMBL/GenBank/DDBJ databases">
        <title>Draft genomes of bacteria isolated from model marine particles.</title>
        <authorList>
            <person name="Datta M.S."/>
            <person name="Schwartzman J.A."/>
            <person name="Enke T.N."/>
            <person name="Saavedra J."/>
            <person name="Cermak N."/>
            <person name="Cordero O.X."/>
        </authorList>
    </citation>
    <scope>NUCLEOTIDE SEQUENCE</scope>
    <source>
        <strain evidence="1">I2M19</strain>
    </source>
</reference>
<evidence type="ECO:0000313" key="2">
    <source>
        <dbReference type="Proteomes" id="UP001647509"/>
    </source>
</evidence>
<keyword evidence="2" id="KW-1185">Reference proteome</keyword>
<sequence length="222" mass="24180">MKNILIKILPLFLIAFMSCEQDDSTADISRITYYNDIEFVGDETMYVELGGTFNDPGVTAFEGDEDVTEDVTATGNVDTATIGINYVTYSITNSDGFSKEITRTVIVYPGYTSPIDLSGSYTGNARGETMPGGCVITNVAPNTYLASDFFGGVYCCGIRNYGLAYRLKTYFYVSQDGTTYTAMSTDSPWGPWNILNATLTGTTFSHAVEQGGFSFAVELIKE</sequence>
<comment type="caution">
    <text evidence="1">The sequence shown here is derived from an EMBL/GenBank/DDBJ whole genome shotgun (WGS) entry which is preliminary data.</text>
</comment>
<proteinExistence type="predicted"/>
<evidence type="ECO:0000313" key="1">
    <source>
        <dbReference type="EMBL" id="MBU2949495.1"/>
    </source>
</evidence>
<protein>
    <submittedName>
        <fullName evidence="1">DUF5011 domain-containing protein</fullName>
    </submittedName>
</protein>
<organism evidence="1 2">
    <name type="scientific">Pseudotamlana agarivorans</name>
    <dbReference type="NCBI Taxonomy" id="481183"/>
    <lineage>
        <taxon>Bacteria</taxon>
        <taxon>Pseudomonadati</taxon>
        <taxon>Bacteroidota</taxon>
        <taxon>Flavobacteriia</taxon>
        <taxon>Flavobacteriales</taxon>
        <taxon>Flavobacteriaceae</taxon>
        <taxon>Pseudotamlana</taxon>
    </lineage>
</organism>
<name>A0ACC5U5K0_9FLAO</name>
<dbReference type="EMBL" id="JAHKPD010000007">
    <property type="protein sequence ID" value="MBU2949495.1"/>
    <property type="molecule type" value="Genomic_DNA"/>
</dbReference>
<accession>A0ACC5U5K0</accession>